<dbReference type="InterPro" id="IPR007274">
    <property type="entry name" value="Cop_transporter"/>
</dbReference>
<proteinExistence type="inferred from homology"/>
<reference evidence="7" key="1">
    <citation type="submission" date="2020-12" db="EMBL/GenBank/DDBJ databases">
        <title>WGS assembly of Carya illinoinensis cv. Pawnee.</title>
        <authorList>
            <person name="Platts A."/>
            <person name="Shu S."/>
            <person name="Wright S."/>
            <person name="Barry K."/>
            <person name="Edger P."/>
            <person name="Pires J.C."/>
            <person name="Schmutz J."/>
        </authorList>
    </citation>
    <scope>NUCLEOTIDE SEQUENCE</scope>
    <source>
        <tissue evidence="7">Leaf</tissue>
    </source>
</reference>
<evidence type="ECO:0000256" key="4">
    <source>
        <dbReference type="ARBA" id="ARBA00022989"/>
    </source>
</evidence>
<reference evidence="8" key="2">
    <citation type="submission" date="2021-01" db="EMBL/GenBank/DDBJ databases">
        <authorList>
            <person name="Lovell J.T."/>
            <person name="Bentley N."/>
            <person name="Bhattarai G."/>
            <person name="Jenkins J.W."/>
            <person name="Sreedasyam A."/>
            <person name="Alarcon Y."/>
            <person name="Bock C."/>
            <person name="Boston L."/>
            <person name="Carlson J."/>
            <person name="Cervantes K."/>
            <person name="Clermont K."/>
            <person name="Krom N."/>
            <person name="Kubenka K."/>
            <person name="Mamidi S."/>
            <person name="Mattison C."/>
            <person name="Monteros M."/>
            <person name="Pisani C."/>
            <person name="Plott C."/>
            <person name="Rajasekar S."/>
            <person name="Rhein H.S."/>
            <person name="Rohla C."/>
            <person name="Song M."/>
            <person name="Hilaire R.S."/>
            <person name="Shu S."/>
            <person name="Wells L."/>
            <person name="Wang X."/>
            <person name="Webber J."/>
            <person name="Heerema R.J."/>
            <person name="Klein P."/>
            <person name="Conner P."/>
            <person name="Grauke L."/>
            <person name="Grimwood J."/>
            <person name="Schmutz J."/>
            <person name="Randall J.J."/>
        </authorList>
    </citation>
    <scope>NUCLEOTIDE SEQUENCE</scope>
    <source>
        <tissue evidence="8">Leaf</tissue>
    </source>
</reference>
<dbReference type="PANTHER" id="PTHR12483">
    <property type="entry name" value="SOLUTE CARRIER FAMILY 31 COPPER TRANSPORTERS"/>
    <property type="match status" value="1"/>
</dbReference>
<dbReference type="Proteomes" id="UP000811246">
    <property type="component" value="Chromosome 9"/>
</dbReference>
<feature type="transmembrane region" description="Helical" evidence="6">
    <location>
        <begin position="48"/>
        <end position="69"/>
    </location>
</feature>
<keyword evidence="6" id="KW-0813">Transport</keyword>
<sequence length="152" mass="16594">MYDERDHGGRMDMHPSDGSMSKHRMMHMSFYWGKDAIVLFSGWPNQDLGMYVLALLCVFSLAVAIEVLSTLPAVKPGHKPIAGRMIQATVYAFRMALAYLVMLSVMSFNLGIFVAAVGGHAVGFFLAKTPALAKAEPAHETMSSTTLITPKV</sequence>
<gene>
    <name evidence="7" type="ORF">CIPAW_09G203000</name>
    <name evidence="8" type="ORF">I3842_09G205100</name>
</gene>
<dbReference type="Pfam" id="PF04145">
    <property type="entry name" value="Ctr"/>
    <property type="match status" value="1"/>
</dbReference>
<evidence type="ECO:0000313" key="8">
    <source>
        <dbReference type="EMBL" id="KAG6697516.1"/>
    </source>
</evidence>
<dbReference type="PANTHER" id="PTHR12483:SF85">
    <property type="entry name" value="COPPER TRANSPORT PROTEIN"/>
    <property type="match status" value="1"/>
</dbReference>
<protein>
    <recommendedName>
        <fullName evidence="6">Copper transport protein</fullName>
    </recommendedName>
</protein>
<dbReference type="EMBL" id="CM031817">
    <property type="protein sequence ID" value="KAG6643320.1"/>
    <property type="molecule type" value="Genomic_DNA"/>
</dbReference>
<evidence type="ECO:0000256" key="6">
    <source>
        <dbReference type="RuleBase" id="RU367022"/>
    </source>
</evidence>
<keyword evidence="4 6" id="KW-1133">Transmembrane helix</keyword>
<dbReference type="Proteomes" id="UP000811609">
    <property type="component" value="Chromosome 9"/>
</dbReference>
<dbReference type="AlphaFoldDB" id="A0A8T1PSM3"/>
<evidence type="ECO:0000256" key="3">
    <source>
        <dbReference type="ARBA" id="ARBA00022796"/>
    </source>
</evidence>
<keyword evidence="3 6" id="KW-0187">Copper transport</keyword>
<name>A0A8T1PSM3_CARIL</name>
<organism evidence="7 9">
    <name type="scientific">Carya illinoinensis</name>
    <name type="common">Pecan</name>
    <dbReference type="NCBI Taxonomy" id="32201"/>
    <lineage>
        <taxon>Eukaryota</taxon>
        <taxon>Viridiplantae</taxon>
        <taxon>Streptophyta</taxon>
        <taxon>Embryophyta</taxon>
        <taxon>Tracheophyta</taxon>
        <taxon>Spermatophyta</taxon>
        <taxon>Magnoliopsida</taxon>
        <taxon>eudicotyledons</taxon>
        <taxon>Gunneridae</taxon>
        <taxon>Pentapetalae</taxon>
        <taxon>rosids</taxon>
        <taxon>fabids</taxon>
        <taxon>Fagales</taxon>
        <taxon>Juglandaceae</taxon>
        <taxon>Carya</taxon>
    </lineage>
</organism>
<keyword evidence="2 6" id="KW-0812">Transmembrane</keyword>
<keyword evidence="6" id="KW-0406">Ion transport</keyword>
<evidence type="ECO:0000256" key="5">
    <source>
        <dbReference type="ARBA" id="ARBA00023136"/>
    </source>
</evidence>
<keyword evidence="9" id="KW-1185">Reference proteome</keyword>
<dbReference type="GO" id="GO:0005886">
    <property type="term" value="C:plasma membrane"/>
    <property type="evidence" value="ECO:0007669"/>
    <property type="project" value="TreeGrafter"/>
</dbReference>
<dbReference type="GO" id="GO:0005375">
    <property type="term" value="F:copper ion transmembrane transporter activity"/>
    <property type="evidence" value="ECO:0007669"/>
    <property type="project" value="UniProtKB-UniRule"/>
</dbReference>
<keyword evidence="5 6" id="KW-0472">Membrane</keyword>
<evidence type="ECO:0000313" key="9">
    <source>
        <dbReference type="Proteomes" id="UP000811609"/>
    </source>
</evidence>
<comment type="similarity">
    <text evidence="1 6">Belongs to the copper transporter (Ctr) (TC 1.A.56) family. SLC31A subfamily.</text>
</comment>
<accession>A0A8T1PSM3</accession>
<dbReference type="EMBL" id="CM031833">
    <property type="protein sequence ID" value="KAG6697516.1"/>
    <property type="molecule type" value="Genomic_DNA"/>
</dbReference>
<comment type="caution">
    <text evidence="7">The sequence shown here is derived from an EMBL/GenBank/DDBJ whole genome shotgun (WGS) entry which is preliminary data.</text>
</comment>
<comment type="subcellular location">
    <subcellularLocation>
        <location evidence="6">Membrane</location>
        <topology evidence="6">Multi-pass membrane protein</topology>
    </subcellularLocation>
</comment>
<evidence type="ECO:0000256" key="1">
    <source>
        <dbReference type="ARBA" id="ARBA00006921"/>
    </source>
</evidence>
<keyword evidence="6" id="KW-0186">Copper</keyword>
<evidence type="ECO:0000256" key="2">
    <source>
        <dbReference type="ARBA" id="ARBA00022692"/>
    </source>
</evidence>
<evidence type="ECO:0000313" key="7">
    <source>
        <dbReference type="EMBL" id="KAG6643320.1"/>
    </source>
</evidence>